<dbReference type="VEuPathDB" id="TrichDB:TRFO_29223"/>
<evidence type="ECO:0000313" key="1">
    <source>
        <dbReference type="EMBL" id="OHT03364.1"/>
    </source>
</evidence>
<dbReference type="Proteomes" id="UP000179807">
    <property type="component" value="Unassembled WGS sequence"/>
</dbReference>
<reference evidence="1" key="1">
    <citation type="submission" date="2016-10" db="EMBL/GenBank/DDBJ databases">
        <authorList>
            <person name="Benchimol M."/>
            <person name="Almeida L.G."/>
            <person name="Vasconcelos A.T."/>
            <person name="Perreira-Neves A."/>
            <person name="Rosa I.A."/>
            <person name="Tasca T."/>
            <person name="Bogo M.R."/>
            <person name="de Souza W."/>
        </authorList>
    </citation>
    <scope>NUCLEOTIDE SEQUENCE [LARGE SCALE GENOMIC DNA]</scope>
    <source>
        <strain evidence="1">K</strain>
    </source>
</reference>
<dbReference type="EMBL" id="MLAK01000829">
    <property type="protein sequence ID" value="OHT03364.1"/>
    <property type="molecule type" value="Genomic_DNA"/>
</dbReference>
<protein>
    <submittedName>
        <fullName evidence="1">Uncharacterized protein</fullName>
    </submittedName>
</protein>
<gene>
    <name evidence="1" type="ORF">TRFO_29223</name>
</gene>
<comment type="caution">
    <text evidence="1">The sequence shown here is derived from an EMBL/GenBank/DDBJ whole genome shotgun (WGS) entry which is preliminary data.</text>
</comment>
<accession>A0A1J4K0U5</accession>
<dbReference type="SUPFAM" id="SSF48371">
    <property type="entry name" value="ARM repeat"/>
    <property type="match status" value="1"/>
</dbReference>
<evidence type="ECO:0000313" key="2">
    <source>
        <dbReference type="Proteomes" id="UP000179807"/>
    </source>
</evidence>
<organism evidence="1 2">
    <name type="scientific">Tritrichomonas foetus</name>
    <dbReference type="NCBI Taxonomy" id="1144522"/>
    <lineage>
        <taxon>Eukaryota</taxon>
        <taxon>Metamonada</taxon>
        <taxon>Parabasalia</taxon>
        <taxon>Tritrichomonadida</taxon>
        <taxon>Tritrichomonadidae</taxon>
        <taxon>Tritrichomonas</taxon>
    </lineage>
</organism>
<dbReference type="AlphaFoldDB" id="A0A1J4K0U5"/>
<dbReference type="InterPro" id="IPR011989">
    <property type="entry name" value="ARM-like"/>
</dbReference>
<dbReference type="GeneID" id="94841355"/>
<dbReference type="InterPro" id="IPR016024">
    <property type="entry name" value="ARM-type_fold"/>
</dbReference>
<name>A0A1J4K0U5_9EUKA</name>
<dbReference type="RefSeq" id="XP_068356500.1">
    <property type="nucleotide sequence ID" value="XM_068506651.1"/>
</dbReference>
<proteinExistence type="predicted"/>
<dbReference type="Gene3D" id="1.25.10.10">
    <property type="entry name" value="Leucine-rich Repeat Variant"/>
    <property type="match status" value="1"/>
</dbReference>
<keyword evidence="2" id="KW-1185">Reference proteome</keyword>
<sequence>MMNSPIKYKETKNLKTSDDLTNANSLDDEPKIPNLFEIGNNINLMVKFGHLIDELRKNPTVFTLINLNEILNESAIQACHHLIDIHVISSLLNIASENNSDLNMRQNAFFVISLIMEQFPTSIPMFMHEKLPLLLTKSLERPNELFISSVFKVITTLIKMNIPFRSVFFSTFHLSILFHAAYQNLSAQHCHYIVECFTAITQYIEITDIEEVNTIMNIFKLIFIQKLQRNMKINYHSHSYALIGTINLLSNTNIPSDERKELALSNMIHVYVQYYFQGNELTSDKINATILTARLICLNITNIPNSLPNIVNLLQLHYLDSQYHLIIQSLKQIIEFCPLETFQYLIEQLNLVNVIMDIIPRATLSTKIEIYECIRIIITITPVPILLNLIHENLLQCILDLTDLDDKEFTNKIIEDINTILSVFEESGQLDLFIIMMSNIDADEVMENLIQNDHVNEETKFIISSIHEKITSKV</sequence>